<reference evidence="1" key="1">
    <citation type="submission" date="2020-05" db="EMBL/GenBank/DDBJ databases">
        <title>Large-scale comparative analyses of tick genomes elucidate their genetic diversity and vector capacities.</title>
        <authorList>
            <person name="Jia N."/>
            <person name="Wang J."/>
            <person name="Shi W."/>
            <person name="Du L."/>
            <person name="Sun Y."/>
            <person name="Zhan W."/>
            <person name="Jiang J."/>
            <person name="Wang Q."/>
            <person name="Zhang B."/>
            <person name="Ji P."/>
            <person name="Sakyi L.B."/>
            <person name="Cui X."/>
            <person name="Yuan T."/>
            <person name="Jiang B."/>
            <person name="Yang W."/>
            <person name="Lam T.T.-Y."/>
            <person name="Chang Q."/>
            <person name="Ding S."/>
            <person name="Wang X."/>
            <person name="Zhu J."/>
            <person name="Ruan X."/>
            <person name="Zhao L."/>
            <person name="Wei J."/>
            <person name="Que T."/>
            <person name="Du C."/>
            <person name="Cheng J."/>
            <person name="Dai P."/>
            <person name="Han X."/>
            <person name="Huang E."/>
            <person name="Gao Y."/>
            <person name="Liu J."/>
            <person name="Shao H."/>
            <person name="Ye R."/>
            <person name="Li L."/>
            <person name="Wei W."/>
            <person name="Wang X."/>
            <person name="Wang C."/>
            <person name="Yang T."/>
            <person name="Huo Q."/>
            <person name="Li W."/>
            <person name="Guo W."/>
            <person name="Chen H."/>
            <person name="Zhou L."/>
            <person name="Ni X."/>
            <person name="Tian J."/>
            <person name="Zhou Y."/>
            <person name="Sheng Y."/>
            <person name="Liu T."/>
            <person name="Pan Y."/>
            <person name="Xia L."/>
            <person name="Li J."/>
            <person name="Zhao F."/>
            <person name="Cao W."/>
        </authorList>
    </citation>
    <scope>NUCLEOTIDE SEQUENCE</scope>
    <source>
        <strain evidence="1">Hyas-2018</strain>
    </source>
</reference>
<gene>
    <name evidence="1" type="ORF">HPB50_018512</name>
</gene>
<comment type="caution">
    <text evidence="1">The sequence shown here is derived from an EMBL/GenBank/DDBJ whole genome shotgun (WGS) entry which is preliminary data.</text>
</comment>
<organism evidence="1 2">
    <name type="scientific">Hyalomma asiaticum</name>
    <name type="common">Tick</name>
    <dbReference type="NCBI Taxonomy" id="266040"/>
    <lineage>
        <taxon>Eukaryota</taxon>
        <taxon>Metazoa</taxon>
        <taxon>Ecdysozoa</taxon>
        <taxon>Arthropoda</taxon>
        <taxon>Chelicerata</taxon>
        <taxon>Arachnida</taxon>
        <taxon>Acari</taxon>
        <taxon>Parasitiformes</taxon>
        <taxon>Ixodida</taxon>
        <taxon>Ixodoidea</taxon>
        <taxon>Ixodidae</taxon>
        <taxon>Hyalomminae</taxon>
        <taxon>Hyalomma</taxon>
    </lineage>
</organism>
<dbReference type="EMBL" id="CM023481">
    <property type="protein sequence ID" value="KAH6947359.1"/>
    <property type="molecule type" value="Genomic_DNA"/>
</dbReference>
<accession>A0ACB7TMW9</accession>
<name>A0ACB7TMW9_HYAAI</name>
<evidence type="ECO:0000313" key="2">
    <source>
        <dbReference type="Proteomes" id="UP000821845"/>
    </source>
</evidence>
<protein>
    <submittedName>
        <fullName evidence="1">Uncharacterized protein</fullName>
    </submittedName>
</protein>
<sequence>MAPPARDRHPQGELRRVPSAAAGESDARRAFSEARLARVPLVGCAGSSAAKAAGRLLPRTDREPTGADFTRTFAPSPFVTQERANHFPRRHIPDVIAAQKTVPSVTRLLKRETECVLIDTRRTGAALSSRRLERAHWRSQSVERALLTSSPREHQVSAADLDSSAGAPFRRTSESRNDRWQPSGHGVGGRLNYCVADSNRSLARHHHRSSSSERRRPRFADAPRAQGVGAAIPARCFNHSPFPGGAYEAPCYSQKSLLRNNLSLSMDLDTREARISERCLFVLQVTDALDTPQLLGVRRPRSS</sequence>
<keyword evidence="2" id="KW-1185">Reference proteome</keyword>
<proteinExistence type="predicted"/>
<dbReference type="Proteomes" id="UP000821845">
    <property type="component" value="Chromosome 1"/>
</dbReference>
<evidence type="ECO:0000313" key="1">
    <source>
        <dbReference type="EMBL" id="KAH6947359.1"/>
    </source>
</evidence>